<dbReference type="Gene3D" id="4.10.70.10">
    <property type="entry name" value="Disintegrin domain"/>
    <property type="match status" value="1"/>
</dbReference>
<feature type="disulfide bond" evidence="9">
    <location>
        <begin position="444"/>
        <end position="449"/>
    </location>
</feature>
<dbReference type="FunFam" id="3.40.390.10:FF:000002">
    <property type="entry name" value="Disintegrin and metalloproteinase domain-containing protein 22"/>
    <property type="match status" value="1"/>
</dbReference>
<feature type="active site" evidence="9">
    <location>
        <position position="428"/>
    </location>
</feature>
<dbReference type="InterPro" id="IPR001590">
    <property type="entry name" value="Peptidase_M12B"/>
</dbReference>
<reference evidence="16" key="2">
    <citation type="submission" date="2025-09" db="UniProtKB">
        <authorList>
            <consortium name="Ensembl"/>
        </authorList>
    </citation>
    <scope>IDENTIFICATION</scope>
</reference>
<evidence type="ECO:0000256" key="12">
    <source>
        <dbReference type="SAM" id="SignalP"/>
    </source>
</evidence>
<keyword evidence="5 11" id="KW-0472">Membrane</keyword>
<dbReference type="GO" id="GO:0016020">
    <property type="term" value="C:membrane"/>
    <property type="evidence" value="ECO:0007669"/>
    <property type="project" value="UniProtKB-SubCell"/>
</dbReference>
<dbReference type="AlphaFoldDB" id="A0A8C4QS26"/>
<keyword evidence="4 11" id="KW-1133">Transmembrane helix</keyword>
<dbReference type="GeneTree" id="ENSGT00940000159624"/>
<keyword evidence="6 8" id="KW-1015">Disulfide bond</keyword>
<dbReference type="PROSITE" id="PS00427">
    <property type="entry name" value="DISINTEGRIN_1"/>
    <property type="match status" value="1"/>
</dbReference>
<evidence type="ECO:0000259" key="15">
    <source>
        <dbReference type="PROSITE" id="PS50215"/>
    </source>
</evidence>
<dbReference type="Proteomes" id="UP000694388">
    <property type="component" value="Unplaced"/>
</dbReference>
<feature type="region of interest" description="Disordered" evidence="10">
    <location>
        <begin position="820"/>
        <end position="840"/>
    </location>
</feature>
<dbReference type="InterPro" id="IPR036436">
    <property type="entry name" value="Disintegrin_dom_sf"/>
</dbReference>
<dbReference type="Pfam" id="PF01562">
    <property type="entry name" value="Pep_M12B_propep"/>
    <property type="match status" value="1"/>
</dbReference>
<dbReference type="PANTHER" id="PTHR11905">
    <property type="entry name" value="ADAM A DISINTEGRIN AND METALLOPROTEASE DOMAIN"/>
    <property type="match status" value="1"/>
</dbReference>
<feature type="domain" description="EGF-like" evidence="13">
    <location>
        <begin position="724"/>
        <end position="756"/>
    </location>
</feature>
<dbReference type="PROSITE" id="PS01186">
    <property type="entry name" value="EGF_2"/>
    <property type="match status" value="1"/>
</dbReference>
<feature type="compositionally biased region" description="Polar residues" evidence="10">
    <location>
        <begin position="892"/>
        <end position="904"/>
    </location>
</feature>
<accession>A0A8C4QS26</accession>
<dbReference type="PROSITE" id="PS50214">
    <property type="entry name" value="DISINTEGRIN_2"/>
    <property type="match status" value="1"/>
</dbReference>
<evidence type="ECO:0000256" key="10">
    <source>
        <dbReference type="SAM" id="MobiDB-lite"/>
    </source>
</evidence>
<evidence type="ECO:0000313" key="17">
    <source>
        <dbReference type="Proteomes" id="UP000694388"/>
    </source>
</evidence>
<feature type="chain" id="PRO_5034031183" evidence="12">
    <location>
        <begin position="23"/>
        <end position="904"/>
    </location>
</feature>
<dbReference type="FunFam" id="4.10.70.10:FF:000001">
    <property type="entry name" value="Disintegrin and metalloproteinase domain-containing protein 22"/>
    <property type="match status" value="1"/>
</dbReference>
<comment type="caution">
    <text evidence="8">Lacks conserved residue(s) required for the propagation of feature annotation.</text>
</comment>
<dbReference type="PROSITE" id="PS50215">
    <property type="entry name" value="ADAM_MEPRO"/>
    <property type="match status" value="1"/>
</dbReference>
<feature type="domain" description="Peptidase M12B" evidence="15">
    <location>
        <begin position="291"/>
        <end position="487"/>
    </location>
</feature>
<keyword evidence="2" id="KW-1217">Cell adhesion impairing toxin</keyword>
<keyword evidence="9" id="KW-0479">Metal-binding</keyword>
<feature type="region of interest" description="Disordered" evidence="10">
    <location>
        <begin position="853"/>
        <end position="904"/>
    </location>
</feature>
<feature type="compositionally biased region" description="Pro residues" evidence="10">
    <location>
        <begin position="860"/>
        <end position="886"/>
    </location>
</feature>
<evidence type="ECO:0000256" key="4">
    <source>
        <dbReference type="ARBA" id="ARBA00022989"/>
    </source>
</evidence>
<sequence length="904" mass="100063">MMHRRTAMSLCLSLTALSFSSSSHTLEESAALPWLTVPRLLSRTSDTQVCPHQVDIHLNLFGKDIELHLKKNDYLLTHNYTLKLQKARGSREFGTTSGADCLYGGHMRGMSNSFVVLSTRKGLRGLLNTGIEAFFIEPAAGRMEDIENMEQDLREDKNKNERNSQKEDVHIGKQKQNRFEKPIHHKWSQRWRDSEEKMKKGKEKGRINGVQNRFDQGERRINDQPKSKRKKKESWNWRNFGMHEIRQALDIDFRHGSCGNQNDSGWAWDNAQVWSHRHHRRMKRDEGATNMHVELLLVADAAEFNKQGRNARATESRLIEMAHLVHEFYQPLGVVVALVGIEIWTAGDLIRVTSDPQMTLTQFLSWRQRELAPQRHHDSAQLITGVQFAGSTVGMAPLGGICSPDLSGGITMDHSSVVLGTAATLAHELGHGLGMKHDDNTCRCHSSHCIMAPALSTPFPSTFSQCSRKSLQMTVTRPTSACLANRPRYLFEGARCGNGYLEPEEACDCGPPQVCQNPCCFANNCTLRPGAVCAHGGCCKNCQLLPASTLCRPSHDPCDLEEFCRGFEPICPTDVHRQDGAACEPMGSCYAGHCRSLARQCQELWGPGARPSSPHCFTKVNAAGDQYGNCGKDDMDQYIKCRTSDALCGKVQCSSQAPTPIISPAAVSIETDVPDDRGYKEKCRGVHLYTAADVPDPGLTQLGSWCAPGKACQAGRCQPVVELGFKNCTKKCHGHGECNNHGNCHCQSGWAPPDCSQRGTGGSIDSGQMPVLPSLLSTILPLVLVLTLGLVAALAVLCWWNRHHSVFQRARVWCSRQSISKPGQNEQHGQPNLLFGKEKETGTMPDSFLLRAMQTRNRPTYPPPMPPPPPKANSQPPARPPPPMKPLPKKPNGTSNNQTQTFSN</sequence>
<keyword evidence="9" id="KW-0862">Zinc</keyword>
<evidence type="ECO:0000256" key="5">
    <source>
        <dbReference type="ARBA" id="ARBA00023136"/>
    </source>
</evidence>
<keyword evidence="12" id="KW-0732">Signal</keyword>
<feature type="disulfide bond" evidence="8">
    <location>
        <begin position="746"/>
        <end position="755"/>
    </location>
</feature>
<feature type="binding site" evidence="9">
    <location>
        <position position="427"/>
    </location>
    <ligand>
        <name>Zn(2+)</name>
        <dbReference type="ChEBI" id="CHEBI:29105"/>
        <note>catalytic</note>
    </ligand>
</feature>
<name>A0A8C4QS26_EPTBU</name>
<dbReference type="Pfam" id="PF00200">
    <property type="entry name" value="Disintegrin"/>
    <property type="match status" value="1"/>
</dbReference>
<dbReference type="InterPro" id="IPR002870">
    <property type="entry name" value="Peptidase_M12B_N"/>
</dbReference>
<evidence type="ECO:0000256" key="1">
    <source>
        <dbReference type="ARBA" id="ARBA00004479"/>
    </source>
</evidence>
<evidence type="ECO:0000256" key="11">
    <source>
        <dbReference type="SAM" id="Phobius"/>
    </source>
</evidence>
<dbReference type="SMART" id="SM00608">
    <property type="entry name" value="ACR"/>
    <property type="match status" value="1"/>
</dbReference>
<feature type="region of interest" description="Disordered" evidence="10">
    <location>
        <begin position="186"/>
        <end position="205"/>
    </location>
</feature>
<feature type="binding site" evidence="9">
    <location>
        <position position="437"/>
    </location>
    <ligand>
        <name>Zn(2+)</name>
        <dbReference type="ChEBI" id="CHEBI:29105"/>
        <note>catalytic</note>
    </ligand>
</feature>
<evidence type="ECO:0000259" key="13">
    <source>
        <dbReference type="PROSITE" id="PS50026"/>
    </source>
</evidence>
<dbReference type="Pfam" id="PF08516">
    <property type="entry name" value="ADAM_CR"/>
    <property type="match status" value="1"/>
</dbReference>
<dbReference type="GO" id="GO:0046872">
    <property type="term" value="F:metal ion binding"/>
    <property type="evidence" value="ECO:0007669"/>
    <property type="project" value="UniProtKB-KW"/>
</dbReference>
<dbReference type="InterPro" id="IPR034027">
    <property type="entry name" value="Reprolysin_adamalysin"/>
</dbReference>
<dbReference type="InterPro" id="IPR024079">
    <property type="entry name" value="MetalloPept_cat_dom_sf"/>
</dbReference>
<evidence type="ECO:0000256" key="3">
    <source>
        <dbReference type="ARBA" id="ARBA00022692"/>
    </source>
</evidence>
<feature type="disulfide bond" evidence="9">
    <location>
        <begin position="442"/>
        <end position="466"/>
    </location>
</feature>
<evidence type="ECO:0000256" key="7">
    <source>
        <dbReference type="PROSITE-ProRule" id="PRU00068"/>
    </source>
</evidence>
<dbReference type="Gene3D" id="3.40.390.10">
    <property type="entry name" value="Collagenase (Catalytic Domain)"/>
    <property type="match status" value="1"/>
</dbReference>
<reference evidence="16" key="1">
    <citation type="submission" date="2025-08" db="UniProtKB">
        <authorList>
            <consortium name="Ensembl"/>
        </authorList>
    </citation>
    <scope>IDENTIFICATION</scope>
</reference>
<protein>
    <submittedName>
        <fullName evidence="16">ADAM metallopeptidase domain 19b</fullName>
    </submittedName>
</protein>
<feature type="domain" description="Disintegrin" evidence="14">
    <location>
        <begin position="493"/>
        <end position="579"/>
    </location>
</feature>
<dbReference type="SMART" id="SM00050">
    <property type="entry name" value="DISIN"/>
    <property type="match status" value="1"/>
</dbReference>
<evidence type="ECO:0000259" key="14">
    <source>
        <dbReference type="PROSITE" id="PS50214"/>
    </source>
</evidence>
<evidence type="ECO:0000256" key="8">
    <source>
        <dbReference type="PROSITE-ProRule" id="PRU00076"/>
    </source>
</evidence>
<evidence type="ECO:0000256" key="9">
    <source>
        <dbReference type="PROSITE-ProRule" id="PRU00276"/>
    </source>
</evidence>
<feature type="signal peptide" evidence="12">
    <location>
        <begin position="1"/>
        <end position="22"/>
    </location>
</feature>
<organism evidence="16 17">
    <name type="scientific">Eptatretus burgeri</name>
    <name type="common">Inshore hagfish</name>
    <dbReference type="NCBI Taxonomy" id="7764"/>
    <lineage>
        <taxon>Eukaryota</taxon>
        <taxon>Metazoa</taxon>
        <taxon>Chordata</taxon>
        <taxon>Craniata</taxon>
        <taxon>Vertebrata</taxon>
        <taxon>Cyclostomata</taxon>
        <taxon>Myxini</taxon>
        <taxon>Myxiniformes</taxon>
        <taxon>Myxinidae</taxon>
        <taxon>Eptatretinae</taxon>
        <taxon>Eptatretus</taxon>
    </lineage>
</organism>
<evidence type="ECO:0000313" key="16">
    <source>
        <dbReference type="Ensembl" id="ENSEBUP00000019672.1"/>
    </source>
</evidence>
<dbReference type="Ensembl" id="ENSEBUT00000020248.1">
    <property type="protein sequence ID" value="ENSEBUP00000019672.1"/>
    <property type="gene ID" value="ENSEBUG00000012214.1"/>
</dbReference>
<dbReference type="InterPro" id="IPR006586">
    <property type="entry name" value="ADAM_Cys-rich"/>
</dbReference>
<feature type="transmembrane region" description="Helical" evidence="11">
    <location>
        <begin position="779"/>
        <end position="800"/>
    </location>
</feature>
<dbReference type="CDD" id="cd04269">
    <property type="entry name" value="ZnMc_adamalysin_II_like"/>
    <property type="match status" value="1"/>
</dbReference>
<dbReference type="InterPro" id="IPR001762">
    <property type="entry name" value="Disintegrin_dom"/>
</dbReference>
<dbReference type="InterPro" id="IPR018358">
    <property type="entry name" value="Disintegrin_CS"/>
</dbReference>
<evidence type="ECO:0000256" key="2">
    <source>
        <dbReference type="ARBA" id="ARBA00022508"/>
    </source>
</evidence>
<keyword evidence="3 11" id="KW-0812">Transmembrane</keyword>
<comment type="subcellular location">
    <subcellularLocation>
        <location evidence="1">Membrane</location>
        <topology evidence="1">Single-pass type I membrane protein</topology>
    </subcellularLocation>
</comment>
<dbReference type="SUPFAM" id="SSF55486">
    <property type="entry name" value="Metalloproteases ('zincins'), catalytic domain"/>
    <property type="match status" value="1"/>
</dbReference>
<dbReference type="GO" id="GO:0004222">
    <property type="term" value="F:metalloendopeptidase activity"/>
    <property type="evidence" value="ECO:0007669"/>
    <property type="project" value="InterPro"/>
</dbReference>
<proteinExistence type="predicted"/>
<keyword evidence="2" id="KW-0800">Toxin</keyword>
<keyword evidence="8" id="KW-0245">EGF-like domain</keyword>
<feature type="disulfide bond" evidence="7">
    <location>
        <begin position="551"/>
        <end position="571"/>
    </location>
</feature>
<dbReference type="GO" id="GO:0006508">
    <property type="term" value="P:proteolysis"/>
    <property type="evidence" value="ECO:0007669"/>
    <property type="project" value="InterPro"/>
</dbReference>
<feature type="disulfide bond" evidence="9">
    <location>
        <begin position="402"/>
        <end position="482"/>
    </location>
</feature>
<feature type="binding site" evidence="9">
    <location>
        <position position="431"/>
    </location>
    <ligand>
        <name>Zn(2+)</name>
        <dbReference type="ChEBI" id="CHEBI:29105"/>
        <note>catalytic</note>
    </ligand>
</feature>
<evidence type="ECO:0000256" key="6">
    <source>
        <dbReference type="ARBA" id="ARBA00023157"/>
    </source>
</evidence>
<feature type="compositionally biased region" description="Polar residues" evidence="10">
    <location>
        <begin position="820"/>
        <end position="830"/>
    </location>
</feature>
<dbReference type="InterPro" id="IPR000742">
    <property type="entry name" value="EGF"/>
</dbReference>
<dbReference type="Pfam" id="PF01421">
    <property type="entry name" value="Reprolysin"/>
    <property type="match status" value="1"/>
</dbReference>
<dbReference type="PROSITE" id="PS50026">
    <property type="entry name" value="EGF_3"/>
    <property type="match status" value="1"/>
</dbReference>
<keyword evidence="17" id="KW-1185">Reference proteome</keyword>
<dbReference type="SUPFAM" id="SSF57552">
    <property type="entry name" value="Blood coagulation inhibitor (disintegrin)"/>
    <property type="match status" value="1"/>
</dbReference>
<feature type="disulfide bond" evidence="8">
    <location>
        <begin position="728"/>
        <end position="738"/>
    </location>
</feature>
<dbReference type="PANTHER" id="PTHR11905:SF159">
    <property type="entry name" value="ADAM METALLOPROTEASE"/>
    <property type="match status" value="1"/>
</dbReference>